<proteinExistence type="predicted"/>
<dbReference type="Proteomes" id="UP001500618">
    <property type="component" value="Unassembled WGS sequence"/>
</dbReference>
<accession>A0ABN2H2F9</accession>
<organism evidence="1 2">
    <name type="scientific">Fodinicola feengrottensis</name>
    <dbReference type="NCBI Taxonomy" id="435914"/>
    <lineage>
        <taxon>Bacteria</taxon>
        <taxon>Bacillati</taxon>
        <taxon>Actinomycetota</taxon>
        <taxon>Actinomycetes</taxon>
        <taxon>Mycobacteriales</taxon>
        <taxon>Fodinicola</taxon>
    </lineage>
</organism>
<evidence type="ECO:0000313" key="1">
    <source>
        <dbReference type="EMBL" id="GAA1680841.1"/>
    </source>
</evidence>
<evidence type="ECO:0000313" key="2">
    <source>
        <dbReference type="Proteomes" id="UP001500618"/>
    </source>
</evidence>
<reference evidence="1 2" key="1">
    <citation type="journal article" date="2019" name="Int. J. Syst. Evol. Microbiol.">
        <title>The Global Catalogue of Microorganisms (GCM) 10K type strain sequencing project: providing services to taxonomists for standard genome sequencing and annotation.</title>
        <authorList>
            <consortium name="The Broad Institute Genomics Platform"/>
            <consortium name="The Broad Institute Genome Sequencing Center for Infectious Disease"/>
            <person name="Wu L."/>
            <person name="Ma J."/>
        </authorList>
    </citation>
    <scope>NUCLEOTIDE SEQUENCE [LARGE SCALE GENOMIC DNA]</scope>
    <source>
        <strain evidence="1 2">JCM 14718</strain>
    </source>
</reference>
<keyword evidence="2" id="KW-1185">Reference proteome</keyword>
<comment type="caution">
    <text evidence="1">The sequence shown here is derived from an EMBL/GenBank/DDBJ whole genome shotgun (WGS) entry which is preliminary data.</text>
</comment>
<dbReference type="EMBL" id="BAAANY010000009">
    <property type="protein sequence ID" value="GAA1680841.1"/>
    <property type="molecule type" value="Genomic_DNA"/>
</dbReference>
<name>A0ABN2H2F9_9ACTN</name>
<sequence length="74" mass="8136">MTMGFDNHMINKKPCLPRQPTRTDFAGALPARGGAQHRLRLRRKVNIRGIRIIEILAEAVVERSTGQASGLADG</sequence>
<gene>
    <name evidence="1" type="ORF">GCM10009765_32520</name>
</gene>
<protein>
    <submittedName>
        <fullName evidence="1">Uncharacterized protein</fullName>
    </submittedName>
</protein>